<feature type="transmembrane region" description="Helical" evidence="5">
    <location>
        <begin position="212"/>
        <end position="231"/>
    </location>
</feature>
<dbReference type="GO" id="GO:0008270">
    <property type="term" value="F:zinc ion binding"/>
    <property type="evidence" value="ECO:0007669"/>
    <property type="project" value="UniProtKB-KW"/>
</dbReference>
<evidence type="ECO:0000256" key="2">
    <source>
        <dbReference type="ARBA" id="ARBA00022771"/>
    </source>
</evidence>
<dbReference type="PROSITE" id="PS50089">
    <property type="entry name" value="ZF_RING_2"/>
    <property type="match status" value="1"/>
</dbReference>
<feature type="transmembrane region" description="Helical" evidence="5">
    <location>
        <begin position="243"/>
        <end position="267"/>
    </location>
</feature>
<dbReference type="InterPro" id="IPR050731">
    <property type="entry name" value="HRD1_E3_ubiq-ligases"/>
</dbReference>
<evidence type="ECO:0000259" key="6">
    <source>
        <dbReference type="PROSITE" id="PS50089"/>
    </source>
</evidence>
<accession>A0AAN7VPR9</accession>
<feature type="domain" description="RING-type" evidence="6">
    <location>
        <begin position="359"/>
        <end position="397"/>
    </location>
</feature>
<evidence type="ECO:0000313" key="8">
    <source>
        <dbReference type="Proteomes" id="UP001329430"/>
    </source>
</evidence>
<keyword evidence="8" id="KW-1185">Reference proteome</keyword>
<keyword evidence="5" id="KW-0812">Transmembrane</keyword>
<feature type="transmembrane region" description="Helical" evidence="5">
    <location>
        <begin position="158"/>
        <end position="177"/>
    </location>
</feature>
<evidence type="ECO:0000313" key="7">
    <source>
        <dbReference type="EMBL" id="KAK5647629.1"/>
    </source>
</evidence>
<evidence type="ECO:0000256" key="4">
    <source>
        <dbReference type="PROSITE-ProRule" id="PRU00175"/>
    </source>
</evidence>
<proteinExistence type="predicted"/>
<protein>
    <recommendedName>
        <fullName evidence="6">RING-type domain-containing protein</fullName>
    </recommendedName>
</protein>
<feature type="transmembrane region" description="Helical" evidence="5">
    <location>
        <begin position="131"/>
        <end position="151"/>
    </location>
</feature>
<dbReference type="PANTHER" id="PTHR22763">
    <property type="entry name" value="RING ZINC FINGER PROTEIN"/>
    <property type="match status" value="1"/>
</dbReference>
<dbReference type="EMBL" id="JAVRBK010000002">
    <property type="protein sequence ID" value="KAK5647629.1"/>
    <property type="molecule type" value="Genomic_DNA"/>
</dbReference>
<dbReference type="GO" id="GO:0061630">
    <property type="term" value="F:ubiquitin protein ligase activity"/>
    <property type="evidence" value="ECO:0007669"/>
    <property type="project" value="TreeGrafter"/>
</dbReference>
<sequence length="403" mass="47018">MGMITRVRGRLRSLHTITNKVDKKLQDEKISQTVCLLTILLLLPYCYKGKMPLIFQLGGVWLMTYSCIVLPILISANYMYPIKWIKYFKDNVPGLMTKLSGPITTVILQLYSPIDKCERVFMKMLNLSNMATQLVFFMMCDRVLLCSIGGYDCPKKRVTGLYSLMFYNVIAYCVSYIKELIEKEDWSPYVHMTQHSNLKHVAMSATKIVLEWTKAITFIITVTFMLLVFGLEQGLEYYQPNAFYTIVTWSYYMCTEKVFVQFFPVLLLYLRLHFLEALESFYAPVLLRYYTITLASFLSVILLLYGQFKFTFIASYLTVYLNIKDTILNCLKQLKEEQAILEKFRKASVDEIEKCDDVCAVCLCTMERARVTPCQHLFHADCLRQCLNTSYNCPICKREYIFT</sequence>
<dbReference type="Gene3D" id="3.30.40.10">
    <property type="entry name" value="Zinc/RING finger domain, C3HC4 (zinc finger)"/>
    <property type="match status" value="1"/>
</dbReference>
<keyword evidence="2 4" id="KW-0863">Zinc-finger</keyword>
<keyword evidence="3" id="KW-0862">Zinc</keyword>
<feature type="transmembrane region" description="Helical" evidence="5">
    <location>
        <begin position="92"/>
        <end position="111"/>
    </location>
</feature>
<evidence type="ECO:0000256" key="5">
    <source>
        <dbReference type="SAM" id="Phobius"/>
    </source>
</evidence>
<dbReference type="PANTHER" id="PTHR22763:SF190">
    <property type="entry name" value="RING FINGER PROTEIN 24"/>
    <property type="match status" value="1"/>
</dbReference>
<evidence type="ECO:0000256" key="3">
    <source>
        <dbReference type="ARBA" id="ARBA00022833"/>
    </source>
</evidence>
<dbReference type="SUPFAM" id="SSF57850">
    <property type="entry name" value="RING/U-box"/>
    <property type="match status" value="1"/>
</dbReference>
<feature type="transmembrane region" description="Helical" evidence="5">
    <location>
        <begin position="30"/>
        <end position="47"/>
    </location>
</feature>
<name>A0AAN7VPR9_9COLE</name>
<keyword evidence="5" id="KW-0472">Membrane</keyword>
<organism evidence="7 8">
    <name type="scientific">Pyrocoelia pectoralis</name>
    <dbReference type="NCBI Taxonomy" id="417401"/>
    <lineage>
        <taxon>Eukaryota</taxon>
        <taxon>Metazoa</taxon>
        <taxon>Ecdysozoa</taxon>
        <taxon>Arthropoda</taxon>
        <taxon>Hexapoda</taxon>
        <taxon>Insecta</taxon>
        <taxon>Pterygota</taxon>
        <taxon>Neoptera</taxon>
        <taxon>Endopterygota</taxon>
        <taxon>Coleoptera</taxon>
        <taxon>Polyphaga</taxon>
        <taxon>Elateriformia</taxon>
        <taxon>Elateroidea</taxon>
        <taxon>Lampyridae</taxon>
        <taxon>Lampyrinae</taxon>
        <taxon>Pyrocoelia</taxon>
    </lineage>
</organism>
<feature type="transmembrane region" description="Helical" evidence="5">
    <location>
        <begin position="287"/>
        <end position="305"/>
    </location>
</feature>
<evidence type="ECO:0000256" key="1">
    <source>
        <dbReference type="ARBA" id="ARBA00022723"/>
    </source>
</evidence>
<keyword evidence="1" id="KW-0479">Metal-binding</keyword>
<dbReference type="GO" id="GO:0012505">
    <property type="term" value="C:endomembrane system"/>
    <property type="evidence" value="ECO:0007669"/>
    <property type="project" value="TreeGrafter"/>
</dbReference>
<dbReference type="Pfam" id="PF13639">
    <property type="entry name" value="zf-RING_2"/>
    <property type="match status" value="1"/>
</dbReference>
<keyword evidence="5" id="KW-1133">Transmembrane helix</keyword>
<feature type="transmembrane region" description="Helical" evidence="5">
    <location>
        <begin position="53"/>
        <end position="80"/>
    </location>
</feature>
<dbReference type="SMART" id="SM00184">
    <property type="entry name" value="RING"/>
    <property type="match status" value="1"/>
</dbReference>
<dbReference type="InterPro" id="IPR013083">
    <property type="entry name" value="Znf_RING/FYVE/PHD"/>
</dbReference>
<dbReference type="InterPro" id="IPR001841">
    <property type="entry name" value="Znf_RING"/>
</dbReference>
<dbReference type="Proteomes" id="UP001329430">
    <property type="component" value="Chromosome 2"/>
</dbReference>
<dbReference type="GO" id="GO:0043161">
    <property type="term" value="P:proteasome-mediated ubiquitin-dependent protein catabolic process"/>
    <property type="evidence" value="ECO:0007669"/>
    <property type="project" value="TreeGrafter"/>
</dbReference>
<comment type="caution">
    <text evidence="7">The sequence shown here is derived from an EMBL/GenBank/DDBJ whole genome shotgun (WGS) entry which is preliminary data.</text>
</comment>
<gene>
    <name evidence="7" type="ORF">RI129_002521</name>
</gene>
<dbReference type="AlphaFoldDB" id="A0AAN7VPR9"/>
<reference evidence="7 8" key="1">
    <citation type="journal article" date="2024" name="Insects">
        <title>An Improved Chromosome-Level Genome Assembly of the Firefly Pyrocoelia pectoralis.</title>
        <authorList>
            <person name="Fu X."/>
            <person name="Meyer-Rochow V.B."/>
            <person name="Ballantyne L."/>
            <person name="Zhu X."/>
        </authorList>
    </citation>
    <scope>NUCLEOTIDE SEQUENCE [LARGE SCALE GENOMIC DNA]</scope>
    <source>
        <strain evidence="7">XCY_ONT2</strain>
    </source>
</reference>